<evidence type="ECO:0000256" key="19">
    <source>
        <dbReference type="SAM" id="SignalP"/>
    </source>
</evidence>
<keyword evidence="10" id="KW-0547">Nucleotide-binding</keyword>
<dbReference type="SUPFAM" id="SSF52058">
    <property type="entry name" value="L domain-like"/>
    <property type="match status" value="1"/>
</dbReference>
<comment type="catalytic activity">
    <reaction evidence="16">
        <text>L-threonyl-[protein] + ATP = O-phospho-L-threonyl-[protein] + ADP + H(+)</text>
        <dbReference type="Rhea" id="RHEA:46608"/>
        <dbReference type="Rhea" id="RHEA-COMP:11060"/>
        <dbReference type="Rhea" id="RHEA-COMP:11605"/>
        <dbReference type="ChEBI" id="CHEBI:15378"/>
        <dbReference type="ChEBI" id="CHEBI:30013"/>
        <dbReference type="ChEBI" id="CHEBI:30616"/>
        <dbReference type="ChEBI" id="CHEBI:61977"/>
        <dbReference type="ChEBI" id="CHEBI:456216"/>
        <dbReference type="EC" id="2.7.11.1"/>
    </reaction>
</comment>
<dbReference type="InterPro" id="IPR000719">
    <property type="entry name" value="Prot_kinase_dom"/>
</dbReference>
<gene>
    <name evidence="21" type="ORF">KP509_19G040800</name>
</gene>
<proteinExistence type="inferred from homology"/>
<dbReference type="Pfam" id="PF07714">
    <property type="entry name" value="PK_Tyr_Ser-Thr"/>
    <property type="match status" value="1"/>
</dbReference>
<dbReference type="PROSITE" id="PS51450">
    <property type="entry name" value="LRR"/>
    <property type="match status" value="1"/>
</dbReference>
<keyword evidence="9" id="KW-0677">Repeat</keyword>
<evidence type="ECO:0000256" key="14">
    <source>
        <dbReference type="ARBA" id="ARBA00023136"/>
    </source>
</evidence>
<evidence type="ECO:0000256" key="1">
    <source>
        <dbReference type="ARBA" id="ARBA00004167"/>
    </source>
</evidence>
<dbReference type="EMBL" id="CM035424">
    <property type="protein sequence ID" value="KAH7352346.1"/>
    <property type="molecule type" value="Genomic_DNA"/>
</dbReference>
<keyword evidence="14 18" id="KW-0472">Membrane</keyword>
<keyword evidence="12" id="KW-0067">ATP-binding</keyword>
<dbReference type="SUPFAM" id="SSF56112">
    <property type="entry name" value="Protein kinase-like (PK-like)"/>
    <property type="match status" value="1"/>
</dbReference>
<dbReference type="PANTHER" id="PTHR48056:SF44">
    <property type="entry name" value="RECEPTOR PROTEIN KINASE CLAVATA1"/>
    <property type="match status" value="1"/>
</dbReference>
<evidence type="ECO:0000256" key="12">
    <source>
        <dbReference type="ARBA" id="ARBA00022840"/>
    </source>
</evidence>
<dbReference type="FunFam" id="1.10.510.10:FF:001023">
    <property type="entry name" value="Os07g0541700 protein"/>
    <property type="match status" value="1"/>
</dbReference>
<dbReference type="InterPro" id="IPR055414">
    <property type="entry name" value="LRR_R13L4/SHOC2-like"/>
</dbReference>
<dbReference type="GO" id="GO:0004674">
    <property type="term" value="F:protein serine/threonine kinase activity"/>
    <property type="evidence" value="ECO:0007669"/>
    <property type="project" value="UniProtKB-KW"/>
</dbReference>
<evidence type="ECO:0000256" key="10">
    <source>
        <dbReference type="ARBA" id="ARBA00022741"/>
    </source>
</evidence>
<dbReference type="Gene3D" id="3.30.200.20">
    <property type="entry name" value="Phosphorylase Kinase, domain 1"/>
    <property type="match status" value="1"/>
</dbReference>
<evidence type="ECO:0000256" key="6">
    <source>
        <dbReference type="ARBA" id="ARBA00022679"/>
    </source>
</evidence>
<dbReference type="Pfam" id="PF08263">
    <property type="entry name" value="LRRNT_2"/>
    <property type="match status" value="1"/>
</dbReference>
<feature type="transmembrane region" description="Helical" evidence="18">
    <location>
        <begin position="650"/>
        <end position="670"/>
    </location>
</feature>
<evidence type="ECO:0000256" key="3">
    <source>
        <dbReference type="ARBA" id="ARBA00012513"/>
    </source>
</evidence>
<evidence type="ECO:0000313" key="21">
    <source>
        <dbReference type="EMBL" id="KAH7352346.1"/>
    </source>
</evidence>
<dbReference type="Pfam" id="PF00069">
    <property type="entry name" value="Pkinase"/>
    <property type="match status" value="1"/>
</dbReference>
<comment type="similarity">
    <text evidence="2">Belongs to the protein kinase superfamily. Ser/Thr protein kinase family.</text>
</comment>
<evidence type="ECO:0000256" key="17">
    <source>
        <dbReference type="ARBA" id="ARBA00048679"/>
    </source>
</evidence>
<accession>A0A8T2SJJ9</accession>
<dbReference type="PROSITE" id="PS00108">
    <property type="entry name" value="PROTEIN_KINASE_ST"/>
    <property type="match status" value="1"/>
</dbReference>
<dbReference type="OMA" id="DFHNNEL"/>
<dbReference type="PROSITE" id="PS50011">
    <property type="entry name" value="PROTEIN_KINASE_DOM"/>
    <property type="match status" value="1"/>
</dbReference>
<keyword evidence="7 18" id="KW-0812">Transmembrane</keyword>
<dbReference type="EC" id="2.7.11.1" evidence="3"/>
<dbReference type="GO" id="GO:0016020">
    <property type="term" value="C:membrane"/>
    <property type="evidence" value="ECO:0007669"/>
    <property type="project" value="UniProtKB-SubCell"/>
</dbReference>
<dbReference type="Proteomes" id="UP000825935">
    <property type="component" value="Chromosome 19"/>
</dbReference>
<evidence type="ECO:0000259" key="20">
    <source>
        <dbReference type="PROSITE" id="PS50011"/>
    </source>
</evidence>
<dbReference type="AlphaFoldDB" id="A0A8T2SJJ9"/>
<dbReference type="SMART" id="SM00220">
    <property type="entry name" value="S_TKc"/>
    <property type="match status" value="1"/>
</dbReference>
<dbReference type="InterPro" id="IPR003591">
    <property type="entry name" value="Leu-rich_rpt_typical-subtyp"/>
</dbReference>
<keyword evidence="15" id="KW-0325">Glycoprotein</keyword>
<evidence type="ECO:0000256" key="2">
    <source>
        <dbReference type="ARBA" id="ARBA00008684"/>
    </source>
</evidence>
<dbReference type="FunFam" id="3.80.10.10:FF:000041">
    <property type="entry name" value="LRR receptor-like serine/threonine-protein kinase ERECTA"/>
    <property type="match status" value="2"/>
</dbReference>
<keyword evidence="22" id="KW-1185">Reference proteome</keyword>
<dbReference type="OrthoDB" id="2021138at2759"/>
<feature type="signal peptide" evidence="19">
    <location>
        <begin position="1"/>
        <end position="20"/>
    </location>
</feature>
<keyword evidence="8 19" id="KW-0732">Signal</keyword>
<reference evidence="21" key="1">
    <citation type="submission" date="2021-08" db="EMBL/GenBank/DDBJ databases">
        <title>WGS assembly of Ceratopteris richardii.</title>
        <authorList>
            <person name="Marchant D.B."/>
            <person name="Chen G."/>
            <person name="Jenkins J."/>
            <person name="Shu S."/>
            <person name="Leebens-Mack J."/>
            <person name="Grimwood J."/>
            <person name="Schmutz J."/>
            <person name="Soltis P."/>
            <person name="Soltis D."/>
            <person name="Chen Z.-H."/>
        </authorList>
    </citation>
    <scope>NUCLEOTIDE SEQUENCE</scope>
    <source>
        <strain evidence="21">Whitten #5841</strain>
        <tissue evidence="21">Leaf</tissue>
    </source>
</reference>
<dbReference type="InterPro" id="IPR008271">
    <property type="entry name" value="Ser/Thr_kinase_AS"/>
</dbReference>
<dbReference type="GO" id="GO:0033612">
    <property type="term" value="F:receptor serine/threonine kinase binding"/>
    <property type="evidence" value="ECO:0007669"/>
    <property type="project" value="TreeGrafter"/>
</dbReference>
<evidence type="ECO:0000256" key="11">
    <source>
        <dbReference type="ARBA" id="ARBA00022777"/>
    </source>
</evidence>
<evidence type="ECO:0000256" key="5">
    <source>
        <dbReference type="ARBA" id="ARBA00022614"/>
    </source>
</evidence>
<evidence type="ECO:0000256" key="18">
    <source>
        <dbReference type="SAM" id="Phobius"/>
    </source>
</evidence>
<evidence type="ECO:0000256" key="4">
    <source>
        <dbReference type="ARBA" id="ARBA00022527"/>
    </source>
</evidence>
<dbReference type="InterPro" id="IPR001611">
    <property type="entry name" value="Leu-rich_rpt"/>
</dbReference>
<dbReference type="InterPro" id="IPR011009">
    <property type="entry name" value="Kinase-like_dom_sf"/>
</dbReference>
<feature type="domain" description="Protein kinase" evidence="20">
    <location>
        <begin position="710"/>
        <end position="1081"/>
    </location>
</feature>
<evidence type="ECO:0000313" key="22">
    <source>
        <dbReference type="Proteomes" id="UP000825935"/>
    </source>
</evidence>
<comment type="caution">
    <text evidence="21">The sequence shown here is derived from an EMBL/GenBank/DDBJ whole genome shotgun (WGS) entry which is preliminary data.</text>
</comment>
<evidence type="ECO:0000256" key="16">
    <source>
        <dbReference type="ARBA" id="ARBA00047899"/>
    </source>
</evidence>
<keyword evidence="6" id="KW-0808">Transferase</keyword>
<sequence>MAPSARSVLVLIVVITCSTTHNYFQPVQSMRFNSMNHKDTVNVLLQFKNSLQDPAGSLSSWSTSFSSSPCDWNGMLCDRHNDDDDVVVVGLNLSNMGLSTVEELPAAICGSKGLANLTHIDLSFNVMQGPFPYPFLQCTQLQYLNLSENFYVDSLPSQIHDLQALQVLDLSYNNFSGTIPEGFGELPQLRVLNLYANRLNSSLPAHLGRLQNLQYLRLAYNPFSQGPIPEELGNLTNLQFMWLSGCNLIGSIPASLGMLVKLENLDLSYNELTGSIPSDIFDLPNLYQLELYQNRLEGSIADNIGNLTAIVNLDLSENELSGVLPSTIANLHKLESLHLNRNKLSGSLPYGIALLPGLKDLSLFSNNFSGIIPPYLGHSSKFRVFDVASNHFTGPLPQYLCDGGELEVLVSMDNMFTGSIPESYGNCSKVQRMRMGSNMLNGHVPEAVWGLPAMYILELRDNHLEGTIAPSIGNAIHLSTLRLQNNFLSGALPPEIGKLLNLSVELSLSHNHFTGPLPKEIGNLEHLNTLSLAFNFFSDEIPQEIASCKQLVTLDLSHNYFTGTIPASLGSLPIITLIDLSFNSLTGRIPPSLLSMASKSSCSFNVSYNNLSGEVPSAFNATCFIGNVGICSDNLLGVRDCRKPSRLLEAMLAGMFAMAFTFLLLGLLILNKLHGPFIFKGFYKSQKRDSWNLISFQKVTFNEEDILDSLDEDNVIGSGSAGKVYRTVLKNGDIVAVKKLWNSNKQCAENEHGYGQGNHGINLLDHGFKAEIATLGKIRHKNIVKLLCYCTGKDTKLLVYEYMPNGSLGDLLHGRGQNCKPGFFLDWESRYKIAVGAAQGLTYLHHDCWPPIVHRDIKSNNILLDTDMNAHVADFSVARVMSLENSQNPTPINRQSSSMEEHQVMQNTSMATAENPNTVRCNIIEGTNQLSDDHHNTVIAKSLQVESSVLIQSSCIAGSYGYIAPEHAYTSKVTEKSDIYSFGVVLLELVTGKRPVEPDVYGEGRDIVRWVCQSLLDMGDEGVKEILDSRIAHGTSMDQMMQVLSIALMCTSALPSQRPSMREVLESLQQARTSCKSNPKFKE</sequence>
<name>A0A8T2SJJ9_CERRI</name>
<evidence type="ECO:0000256" key="9">
    <source>
        <dbReference type="ARBA" id="ARBA00022737"/>
    </source>
</evidence>
<keyword evidence="13 18" id="KW-1133">Transmembrane helix</keyword>
<evidence type="ECO:0000256" key="8">
    <source>
        <dbReference type="ARBA" id="ARBA00022729"/>
    </source>
</evidence>
<dbReference type="InterPro" id="IPR013210">
    <property type="entry name" value="LRR_N_plant-typ"/>
</dbReference>
<dbReference type="Pfam" id="PF23598">
    <property type="entry name" value="LRR_14"/>
    <property type="match status" value="1"/>
</dbReference>
<dbReference type="Gene3D" id="3.80.10.10">
    <property type="entry name" value="Ribonuclease Inhibitor"/>
    <property type="match status" value="4"/>
</dbReference>
<dbReference type="Pfam" id="PF13855">
    <property type="entry name" value="LRR_8"/>
    <property type="match status" value="1"/>
</dbReference>
<dbReference type="SMART" id="SM00369">
    <property type="entry name" value="LRR_TYP"/>
    <property type="match status" value="7"/>
</dbReference>
<feature type="chain" id="PRO_5035728430" description="non-specific serine/threonine protein kinase" evidence="19">
    <location>
        <begin position="21"/>
        <end position="1083"/>
    </location>
</feature>
<dbReference type="InterPro" id="IPR001245">
    <property type="entry name" value="Ser-Thr/Tyr_kinase_cat_dom"/>
</dbReference>
<dbReference type="PANTHER" id="PTHR48056">
    <property type="entry name" value="LRR RECEPTOR-LIKE SERINE/THREONINE-PROTEIN KINASE-RELATED"/>
    <property type="match status" value="1"/>
</dbReference>
<dbReference type="GO" id="GO:0005524">
    <property type="term" value="F:ATP binding"/>
    <property type="evidence" value="ECO:0007669"/>
    <property type="project" value="UniProtKB-KW"/>
</dbReference>
<organism evidence="21 22">
    <name type="scientific">Ceratopteris richardii</name>
    <name type="common">Triangle waterfern</name>
    <dbReference type="NCBI Taxonomy" id="49495"/>
    <lineage>
        <taxon>Eukaryota</taxon>
        <taxon>Viridiplantae</taxon>
        <taxon>Streptophyta</taxon>
        <taxon>Embryophyta</taxon>
        <taxon>Tracheophyta</taxon>
        <taxon>Polypodiopsida</taxon>
        <taxon>Polypodiidae</taxon>
        <taxon>Polypodiales</taxon>
        <taxon>Pteridineae</taxon>
        <taxon>Pteridaceae</taxon>
        <taxon>Parkerioideae</taxon>
        <taxon>Ceratopteris</taxon>
    </lineage>
</organism>
<dbReference type="InterPro" id="IPR050647">
    <property type="entry name" value="Plant_LRR-RLKs"/>
</dbReference>
<evidence type="ECO:0000256" key="15">
    <source>
        <dbReference type="ARBA" id="ARBA00023180"/>
    </source>
</evidence>
<protein>
    <recommendedName>
        <fullName evidence="3">non-specific serine/threonine protein kinase</fullName>
        <ecNumber evidence="3">2.7.11.1</ecNumber>
    </recommendedName>
</protein>
<evidence type="ECO:0000256" key="13">
    <source>
        <dbReference type="ARBA" id="ARBA00022989"/>
    </source>
</evidence>
<evidence type="ECO:0000256" key="7">
    <source>
        <dbReference type="ARBA" id="ARBA00022692"/>
    </source>
</evidence>
<comment type="catalytic activity">
    <reaction evidence="17">
        <text>L-seryl-[protein] + ATP = O-phospho-L-seryl-[protein] + ADP + H(+)</text>
        <dbReference type="Rhea" id="RHEA:17989"/>
        <dbReference type="Rhea" id="RHEA-COMP:9863"/>
        <dbReference type="Rhea" id="RHEA-COMP:11604"/>
        <dbReference type="ChEBI" id="CHEBI:15378"/>
        <dbReference type="ChEBI" id="CHEBI:29999"/>
        <dbReference type="ChEBI" id="CHEBI:30616"/>
        <dbReference type="ChEBI" id="CHEBI:83421"/>
        <dbReference type="ChEBI" id="CHEBI:456216"/>
        <dbReference type="EC" id="2.7.11.1"/>
    </reaction>
</comment>
<dbReference type="Gene3D" id="1.10.510.10">
    <property type="entry name" value="Transferase(Phosphotransferase) domain 1"/>
    <property type="match status" value="1"/>
</dbReference>
<keyword evidence="11" id="KW-0418">Kinase</keyword>
<comment type="subcellular location">
    <subcellularLocation>
        <location evidence="1">Membrane</location>
        <topology evidence="1">Single-pass membrane protein</topology>
    </subcellularLocation>
</comment>
<dbReference type="Pfam" id="PF00560">
    <property type="entry name" value="LRR_1"/>
    <property type="match status" value="5"/>
</dbReference>
<dbReference type="FunFam" id="3.80.10.10:FF:000233">
    <property type="entry name" value="Leucine-rich repeat receptor-like protein kinase TDR"/>
    <property type="match status" value="1"/>
</dbReference>
<dbReference type="SUPFAM" id="SSF52047">
    <property type="entry name" value="RNI-like"/>
    <property type="match status" value="1"/>
</dbReference>
<keyword evidence="5" id="KW-0433">Leucine-rich repeat</keyword>
<keyword evidence="4" id="KW-0723">Serine/threonine-protein kinase</keyword>
<dbReference type="GO" id="GO:0009791">
    <property type="term" value="P:post-embryonic development"/>
    <property type="evidence" value="ECO:0007669"/>
    <property type="project" value="UniProtKB-ARBA"/>
</dbReference>
<dbReference type="InterPro" id="IPR032675">
    <property type="entry name" value="LRR_dom_sf"/>
</dbReference>